<dbReference type="Gene3D" id="2.50.20.20">
    <property type="match status" value="1"/>
</dbReference>
<dbReference type="RefSeq" id="WP_121205006.1">
    <property type="nucleotide sequence ID" value="NZ_RBZP01000013.1"/>
</dbReference>
<reference evidence="2 3" key="1">
    <citation type="journal article" date="2016" name="Int. J. Syst. Evol. Microbiol.">
        <title>Oceanobacillus halophilus sp. nov., a novel moderately halophilic bacterium from a hypersaline lake.</title>
        <authorList>
            <person name="Amoozegar M.A."/>
            <person name="Bagheri M."/>
            <person name="Makhdoumi A."/>
            <person name="Nikou M.M."/>
            <person name="Fazeli S.A.S."/>
            <person name="Schumann P."/>
            <person name="Sproer C."/>
            <person name="Sanchez-Porro C."/>
            <person name="Ventosa A."/>
        </authorList>
    </citation>
    <scope>NUCLEOTIDE SEQUENCE [LARGE SCALE GENOMIC DNA]</scope>
    <source>
        <strain evidence="2 3">DSM 23996</strain>
    </source>
</reference>
<name>A0A494ZXV2_9BACI</name>
<evidence type="ECO:0000313" key="2">
    <source>
        <dbReference type="EMBL" id="RKQ31345.1"/>
    </source>
</evidence>
<protein>
    <recommendedName>
        <fullName evidence="4">LppX_LprAFG lipoprotein</fullName>
    </recommendedName>
</protein>
<dbReference type="EMBL" id="RBZP01000013">
    <property type="protein sequence ID" value="RKQ31345.1"/>
    <property type="molecule type" value="Genomic_DNA"/>
</dbReference>
<evidence type="ECO:0000313" key="3">
    <source>
        <dbReference type="Proteomes" id="UP000269301"/>
    </source>
</evidence>
<proteinExistence type="predicted"/>
<dbReference type="PROSITE" id="PS51257">
    <property type="entry name" value="PROKAR_LIPOPROTEIN"/>
    <property type="match status" value="1"/>
</dbReference>
<evidence type="ECO:0008006" key="4">
    <source>
        <dbReference type="Google" id="ProtNLM"/>
    </source>
</evidence>
<dbReference type="InterPro" id="IPR046720">
    <property type="entry name" value="DUF6612"/>
</dbReference>
<dbReference type="AlphaFoldDB" id="A0A494ZXV2"/>
<dbReference type="Proteomes" id="UP000269301">
    <property type="component" value="Unassembled WGS sequence"/>
</dbReference>
<gene>
    <name evidence="2" type="ORF">D8M06_13870</name>
</gene>
<organism evidence="2 3">
    <name type="scientific">Oceanobacillus halophilus</name>
    <dbReference type="NCBI Taxonomy" id="930130"/>
    <lineage>
        <taxon>Bacteria</taxon>
        <taxon>Bacillati</taxon>
        <taxon>Bacillota</taxon>
        <taxon>Bacilli</taxon>
        <taxon>Bacillales</taxon>
        <taxon>Bacillaceae</taxon>
        <taxon>Oceanobacillus</taxon>
    </lineage>
</organism>
<feature type="signal peptide" evidence="1">
    <location>
        <begin position="1"/>
        <end position="18"/>
    </location>
</feature>
<comment type="caution">
    <text evidence="2">The sequence shown here is derived from an EMBL/GenBank/DDBJ whole genome shotgun (WGS) entry which is preliminary data.</text>
</comment>
<feature type="chain" id="PRO_5038862780" description="LppX_LprAFG lipoprotein" evidence="1">
    <location>
        <begin position="19"/>
        <end position="278"/>
    </location>
</feature>
<evidence type="ECO:0000256" key="1">
    <source>
        <dbReference type="SAM" id="SignalP"/>
    </source>
</evidence>
<keyword evidence="1" id="KW-0732">Signal</keyword>
<accession>A0A494ZXV2</accession>
<dbReference type="Pfam" id="PF20316">
    <property type="entry name" value="DUF6612"/>
    <property type="match status" value="1"/>
</dbReference>
<keyword evidence="3" id="KW-1185">Reference proteome</keyword>
<sequence length="278" mass="31511">MKKWLVTLALLLTTMVLAACGESDGTAEEVYTKALEASEEMESAEVDMEMTQEMMIPGETESMTMESEMAGSMVMEPLAMHQKGVISIDMGEMSDVPMEMEQEIYLVDNEMYMFDSMSNQWMKMDDSMIPMEALNSQQMDASEQLSMLEEYMKELNFEEAEDEYVLNLSADGEGIKEMSKELINDVIPEDITAQLGEDVSKVLENMEITTLTFDISIDKDTYQMTNYNMNMDMTIAQDGEEMNIKQEVKTTYKNINTIDHIEVPQEVKDSAVDGLGLE</sequence>
<dbReference type="OrthoDB" id="1957331at2"/>